<dbReference type="EMBL" id="JBGMDY010000005">
    <property type="protein sequence ID" value="KAL2334419.1"/>
    <property type="molecule type" value="Genomic_DNA"/>
</dbReference>
<sequence length="143" mass="16215">MKASRAFEHVDQVRLEGPCVVEPCINDSETILRPLANQLRPTIVSSWMEKKKALLSNNVERMKRLLDNLQKKLDEDEHNKLKNGLEVQEASNSEFVSLSPGDQTTIEFKKYRTLGLEFYKSELSFPLDSAPIYSGRVACDEAG</sequence>
<reference evidence="2 3" key="1">
    <citation type="submission" date="2024-08" db="EMBL/GenBank/DDBJ databases">
        <title>Insights into the chromosomal genome structure of Flemingia macrophylla.</title>
        <authorList>
            <person name="Ding Y."/>
            <person name="Zhao Y."/>
            <person name="Bi W."/>
            <person name="Wu M."/>
            <person name="Zhao G."/>
            <person name="Gong Y."/>
            <person name="Li W."/>
            <person name="Zhang P."/>
        </authorList>
    </citation>
    <scope>NUCLEOTIDE SEQUENCE [LARGE SCALE GENOMIC DNA]</scope>
    <source>
        <strain evidence="2">DYQJB</strain>
        <tissue evidence="2">Leaf</tissue>
    </source>
</reference>
<keyword evidence="3" id="KW-1185">Reference proteome</keyword>
<gene>
    <name evidence="2" type="ORF">Fmac_015632</name>
</gene>
<organism evidence="2 3">
    <name type="scientific">Flemingia macrophylla</name>
    <dbReference type="NCBI Taxonomy" id="520843"/>
    <lineage>
        <taxon>Eukaryota</taxon>
        <taxon>Viridiplantae</taxon>
        <taxon>Streptophyta</taxon>
        <taxon>Embryophyta</taxon>
        <taxon>Tracheophyta</taxon>
        <taxon>Spermatophyta</taxon>
        <taxon>Magnoliopsida</taxon>
        <taxon>eudicotyledons</taxon>
        <taxon>Gunneridae</taxon>
        <taxon>Pentapetalae</taxon>
        <taxon>rosids</taxon>
        <taxon>fabids</taxon>
        <taxon>Fabales</taxon>
        <taxon>Fabaceae</taxon>
        <taxon>Papilionoideae</taxon>
        <taxon>50 kb inversion clade</taxon>
        <taxon>NPAAA clade</taxon>
        <taxon>indigoferoid/millettioid clade</taxon>
        <taxon>Phaseoleae</taxon>
        <taxon>Flemingia</taxon>
    </lineage>
</organism>
<comment type="caution">
    <text evidence="2">The sequence shown here is derived from an EMBL/GenBank/DDBJ whole genome shotgun (WGS) entry which is preliminary data.</text>
</comment>
<dbReference type="AlphaFoldDB" id="A0ABD1MF32"/>
<name>A0ABD1MF32_9FABA</name>
<proteinExistence type="predicted"/>
<keyword evidence="1" id="KW-0175">Coiled coil</keyword>
<evidence type="ECO:0000313" key="2">
    <source>
        <dbReference type="EMBL" id="KAL2334419.1"/>
    </source>
</evidence>
<evidence type="ECO:0000256" key="1">
    <source>
        <dbReference type="SAM" id="Coils"/>
    </source>
</evidence>
<accession>A0ABD1MF32</accession>
<dbReference type="Proteomes" id="UP001603857">
    <property type="component" value="Unassembled WGS sequence"/>
</dbReference>
<evidence type="ECO:0000313" key="3">
    <source>
        <dbReference type="Proteomes" id="UP001603857"/>
    </source>
</evidence>
<protein>
    <submittedName>
        <fullName evidence="2">Uncharacterized protein</fullName>
    </submittedName>
</protein>
<feature type="coiled-coil region" evidence="1">
    <location>
        <begin position="52"/>
        <end position="79"/>
    </location>
</feature>